<sequence length="62" mass="6402">MVVVPTFEIAGPGPDGDYCVVRSDTLGDVTHYATLPTSYDTAAEAQKAADAYNADPASAPKV</sequence>
<keyword evidence="2" id="KW-1185">Reference proteome</keyword>
<dbReference type="KEGG" id="sphk:SKP52_11695"/>
<dbReference type="STRING" id="1515612.SKP52_11695"/>
<proteinExistence type="predicted"/>
<name>A0A0A7PGM6_9SPHN</name>
<gene>
    <name evidence="1" type="ORF">SKP52_11695</name>
</gene>
<dbReference type="EMBL" id="CP009122">
    <property type="protein sequence ID" value="AJA09236.1"/>
    <property type="molecule type" value="Genomic_DNA"/>
</dbReference>
<protein>
    <submittedName>
        <fullName evidence="1">Uncharacterized protein</fullName>
    </submittedName>
</protein>
<accession>A0A0A7PGM6</accession>
<dbReference type="HOGENOM" id="CLU_2901897_0_0_5"/>
<dbReference type="Proteomes" id="UP000030907">
    <property type="component" value="Chromosome"/>
</dbReference>
<reference evidence="1 2" key="1">
    <citation type="journal article" date="2015" name="Int. J. Syst. Evol. Microbiol.">
        <title>Description of Sphingopyxis fribergensis sp. nov. - a soil bacterium with the ability to degrade styrene and phenylacetic acid.</title>
        <authorList>
            <person name="Oelschlagel M."/>
            <person name="Ruckert C."/>
            <person name="Kalinowski J."/>
            <person name="Schmidt G."/>
            <person name="Schlomann M."/>
            <person name="Tischler D."/>
        </authorList>
    </citation>
    <scope>NUCLEOTIDE SEQUENCE [LARGE SCALE GENOMIC DNA]</scope>
    <source>
        <strain evidence="1 2">Kp5.2</strain>
    </source>
</reference>
<evidence type="ECO:0000313" key="1">
    <source>
        <dbReference type="EMBL" id="AJA09236.1"/>
    </source>
</evidence>
<organism evidence="1 2">
    <name type="scientific">Sphingopyxis fribergensis</name>
    <dbReference type="NCBI Taxonomy" id="1515612"/>
    <lineage>
        <taxon>Bacteria</taxon>
        <taxon>Pseudomonadati</taxon>
        <taxon>Pseudomonadota</taxon>
        <taxon>Alphaproteobacteria</taxon>
        <taxon>Sphingomonadales</taxon>
        <taxon>Sphingomonadaceae</taxon>
        <taxon>Sphingopyxis</taxon>
    </lineage>
</organism>
<evidence type="ECO:0000313" key="2">
    <source>
        <dbReference type="Proteomes" id="UP000030907"/>
    </source>
</evidence>
<dbReference type="AlphaFoldDB" id="A0A0A7PGM6"/>